<accession>A0A075K615</accession>
<dbReference type="STRING" id="1217721.HY57_10250"/>
<dbReference type="Proteomes" id="UP000027987">
    <property type="component" value="Chromosome"/>
</dbReference>
<protein>
    <submittedName>
        <fullName evidence="1">Uncharacterized protein</fullName>
    </submittedName>
</protein>
<keyword evidence="2" id="KW-1185">Reference proteome</keyword>
<gene>
    <name evidence="1" type="ORF">HY57_10250</name>
</gene>
<dbReference type="PATRIC" id="fig|1217721.7.peg.2119"/>
<proteinExistence type="predicted"/>
<evidence type="ECO:0000313" key="2">
    <source>
        <dbReference type="Proteomes" id="UP000027987"/>
    </source>
</evidence>
<reference evidence="1 2" key="1">
    <citation type="submission" date="2014-07" db="EMBL/GenBank/DDBJ databases">
        <title>Complete Genome Sequence of Dyella japonica Strain A8 Isolated from Malaysian Tropical Soil.</title>
        <authorList>
            <person name="Hui R.K.H."/>
            <person name="Chen J.-W."/>
            <person name="Chan K.-G."/>
            <person name="Leung F.C.C."/>
        </authorList>
    </citation>
    <scope>NUCLEOTIDE SEQUENCE [LARGE SCALE GENOMIC DNA]</scope>
    <source>
        <strain evidence="1 2">A8</strain>
    </source>
</reference>
<dbReference type="AlphaFoldDB" id="A0A075K615"/>
<dbReference type="HOGENOM" id="CLU_2600455_0_0_6"/>
<organism evidence="1 2">
    <name type="scientific">Dyella japonica A8</name>
    <dbReference type="NCBI Taxonomy" id="1217721"/>
    <lineage>
        <taxon>Bacteria</taxon>
        <taxon>Pseudomonadati</taxon>
        <taxon>Pseudomonadota</taxon>
        <taxon>Gammaproteobacteria</taxon>
        <taxon>Lysobacterales</taxon>
        <taxon>Rhodanobacteraceae</taxon>
        <taxon>Dyella</taxon>
    </lineage>
</organism>
<sequence length="79" mass="8761">MKGSKGIWEAHHFSPPGVRTSVRVQQGRTSRLPYRTVIPAKAGIQCLCTFRHQRHWIPAFAGMTNKTPTLELDAPPAPA</sequence>
<dbReference type="EMBL" id="CP008884">
    <property type="protein sequence ID" value="AIF47618.1"/>
    <property type="molecule type" value="Genomic_DNA"/>
</dbReference>
<name>A0A075K615_9GAMM</name>
<evidence type="ECO:0000313" key="1">
    <source>
        <dbReference type="EMBL" id="AIF47618.1"/>
    </source>
</evidence>
<dbReference type="KEGG" id="dja:HY57_10250"/>